<feature type="compositionally biased region" description="Basic residues" evidence="1">
    <location>
        <begin position="13"/>
        <end position="30"/>
    </location>
</feature>
<name>A0A6J4VKD9_9BACT</name>
<accession>A0A6J4VKD9</accession>
<feature type="region of interest" description="Disordered" evidence="1">
    <location>
        <begin position="1"/>
        <end position="211"/>
    </location>
</feature>
<protein>
    <submittedName>
        <fullName evidence="2">Alkaline phosphatase like protein</fullName>
    </submittedName>
</protein>
<dbReference type="AlphaFoldDB" id="A0A6J4VKD9"/>
<feature type="compositionally biased region" description="Basic residues" evidence="1">
    <location>
        <begin position="68"/>
        <end position="81"/>
    </location>
</feature>
<feature type="compositionally biased region" description="Pro residues" evidence="1">
    <location>
        <begin position="201"/>
        <end position="211"/>
    </location>
</feature>
<feature type="compositionally biased region" description="Basic and acidic residues" evidence="1">
    <location>
        <begin position="154"/>
        <end position="165"/>
    </location>
</feature>
<feature type="non-terminal residue" evidence="2">
    <location>
        <position position="211"/>
    </location>
</feature>
<feature type="non-terminal residue" evidence="2">
    <location>
        <position position="1"/>
    </location>
</feature>
<organism evidence="2">
    <name type="scientific">uncultured Thermomicrobiales bacterium</name>
    <dbReference type="NCBI Taxonomy" id="1645740"/>
    <lineage>
        <taxon>Bacteria</taxon>
        <taxon>Pseudomonadati</taxon>
        <taxon>Thermomicrobiota</taxon>
        <taxon>Thermomicrobia</taxon>
        <taxon>Thermomicrobiales</taxon>
        <taxon>environmental samples</taxon>
    </lineage>
</organism>
<proteinExistence type="predicted"/>
<reference evidence="2" key="1">
    <citation type="submission" date="2020-02" db="EMBL/GenBank/DDBJ databases">
        <authorList>
            <person name="Meier V. D."/>
        </authorList>
    </citation>
    <scope>NUCLEOTIDE SEQUENCE</scope>
    <source>
        <strain evidence="2">AVDCRST_MAG49</strain>
    </source>
</reference>
<feature type="compositionally biased region" description="Basic residues" evidence="1">
    <location>
        <begin position="166"/>
        <end position="177"/>
    </location>
</feature>
<evidence type="ECO:0000256" key="1">
    <source>
        <dbReference type="SAM" id="MobiDB-lite"/>
    </source>
</evidence>
<gene>
    <name evidence="2" type="ORF">AVDCRST_MAG49-4504</name>
</gene>
<dbReference type="EMBL" id="CADCWG010000317">
    <property type="protein sequence ID" value="CAA9578395.1"/>
    <property type="molecule type" value="Genomic_DNA"/>
</dbReference>
<evidence type="ECO:0000313" key="2">
    <source>
        <dbReference type="EMBL" id="CAA9578395.1"/>
    </source>
</evidence>
<sequence length="211" mass="22972">GGTGRPPGQPGHRDRRTPRLRRGRAARRPRERLPTDPLRTDPAAGRIPLRAGHVPATGDGPRRDDGLRRRRTGALRRRRAAGRGQGASGGPALRAVAHPRRAGPRFSRQLVRPPRRQGRLPRSAGAADPLAGVDPRRVPADAGLPVRALHGRRERALEQRADRGRLGARRPVARRRAVRVDPAVRGGGGDRGRPVLVCGPPTRPPARWPRL</sequence>